<evidence type="ECO:0000313" key="1">
    <source>
        <dbReference type="EMBL" id="UOO92788.1"/>
    </source>
</evidence>
<dbReference type="Pfam" id="PF00132">
    <property type="entry name" value="Hexapep"/>
    <property type="match status" value="1"/>
</dbReference>
<keyword evidence="2" id="KW-1185">Reference proteome</keyword>
<dbReference type="InterPro" id="IPR001451">
    <property type="entry name" value="Hexapep"/>
</dbReference>
<sequence length="182" mass="19957">MNNIRPFLNTIPDTQHAVFIDPSCVIIGDVILGTQSSVWPMAVIRGDVNYIRVGARSNVQDLAMLHVSHKNDQKPEGSPLIIGDDVTVGHMAMLHGCRIGNRVLVGMKTTVLDDAIIEDDVMIGAGSLVPARKRLESGYLYVGSPVKQVRRLTEEEIAFLAYSAQHYVKVAQQHQQSLNGNT</sequence>
<protein>
    <submittedName>
        <fullName evidence="1">Gamma carbonic anhydrase family protein</fullName>
    </submittedName>
</protein>
<dbReference type="PANTHER" id="PTHR13061:SF56">
    <property type="entry name" value="PROTEIN YRDA"/>
    <property type="match status" value="1"/>
</dbReference>
<dbReference type="Gene3D" id="2.160.10.10">
    <property type="entry name" value="Hexapeptide repeat proteins"/>
    <property type="match status" value="1"/>
</dbReference>
<proteinExistence type="predicted"/>
<dbReference type="EMBL" id="CP091512">
    <property type="protein sequence ID" value="UOO92788.1"/>
    <property type="molecule type" value="Genomic_DNA"/>
</dbReference>
<dbReference type="CDD" id="cd04645">
    <property type="entry name" value="LbH_gamma_CA_like"/>
    <property type="match status" value="1"/>
</dbReference>
<reference evidence="1" key="2">
    <citation type="journal article" date="2022" name="Res Sq">
        <title>Evolution of multicellular longitudinally dividing oral cavity symbionts (Neisseriaceae).</title>
        <authorList>
            <person name="Nyongesa S."/>
            <person name="Weber P."/>
            <person name="Bernet E."/>
            <person name="Pullido F."/>
            <person name="Nieckarz M."/>
            <person name="Delaby M."/>
            <person name="Nieves C."/>
            <person name="Viehboeck T."/>
            <person name="Krause N."/>
            <person name="Rivera-Millot A."/>
            <person name="Nakamura A."/>
            <person name="Vischer N."/>
            <person name="VanNieuwenhze M."/>
            <person name="Brun Y."/>
            <person name="Cava F."/>
            <person name="Bulgheresi S."/>
            <person name="Veyrier F."/>
        </authorList>
    </citation>
    <scope>NUCLEOTIDE SEQUENCE</scope>
    <source>
        <strain evidence="1">SAG 1488-6</strain>
    </source>
</reference>
<name>A0ABY4EBR9_VITST</name>
<dbReference type="RefSeq" id="WP_019957119.1">
    <property type="nucleotide sequence ID" value="NZ_CP091512.1"/>
</dbReference>
<dbReference type="InterPro" id="IPR011004">
    <property type="entry name" value="Trimer_LpxA-like_sf"/>
</dbReference>
<accession>A0ABY4EBR9</accession>
<dbReference type="SUPFAM" id="SSF51161">
    <property type="entry name" value="Trimeric LpxA-like enzymes"/>
    <property type="match status" value="1"/>
</dbReference>
<reference evidence="1" key="1">
    <citation type="submission" date="2021-12" db="EMBL/GenBank/DDBJ databases">
        <authorList>
            <person name="Veyrier F.J."/>
        </authorList>
    </citation>
    <scope>NUCLEOTIDE SEQUENCE</scope>
    <source>
        <strain evidence="1">SAG 1488-6</strain>
    </source>
</reference>
<gene>
    <name evidence="1" type="ORF">LVJ81_01710</name>
</gene>
<dbReference type="PANTHER" id="PTHR13061">
    <property type="entry name" value="DYNACTIN SUBUNIT P25"/>
    <property type="match status" value="1"/>
</dbReference>
<organism evidence="1 2">
    <name type="scientific">Vitreoscilla stercoraria</name>
    <dbReference type="NCBI Taxonomy" id="61"/>
    <lineage>
        <taxon>Bacteria</taxon>
        <taxon>Pseudomonadati</taxon>
        <taxon>Pseudomonadota</taxon>
        <taxon>Betaproteobacteria</taxon>
        <taxon>Neisseriales</taxon>
        <taxon>Neisseriaceae</taxon>
        <taxon>Vitreoscilla</taxon>
    </lineage>
</organism>
<dbReference type="Proteomes" id="UP000832034">
    <property type="component" value="Chromosome"/>
</dbReference>
<dbReference type="InterPro" id="IPR047324">
    <property type="entry name" value="LbH_gamma_CA-like"/>
</dbReference>
<evidence type="ECO:0000313" key="2">
    <source>
        <dbReference type="Proteomes" id="UP000832034"/>
    </source>
</evidence>
<dbReference type="InterPro" id="IPR050484">
    <property type="entry name" value="Transf_Hexapept/Carb_Anhydrase"/>
</dbReference>